<feature type="chain" id="PRO_5008390036" evidence="2">
    <location>
        <begin position="24"/>
        <end position="73"/>
    </location>
</feature>
<evidence type="ECO:0000313" key="3">
    <source>
        <dbReference type="EMBL" id="ANH82824.1"/>
    </source>
</evidence>
<evidence type="ECO:0000256" key="2">
    <source>
        <dbReference type="SAM" id="SignalP"/>
    </source>
</evidence>
<feature type="transmembrane region" description="Helical" evidence="1">
    <location>
        <begin position="47"/>
        <end position="66"/>
    </location>
</feature>
<sequence length="73" mass="8097">MKRKICMAALFVLGFLGEVQSFAQCSICTKTAQQLGDGPARGFNTGILYLAFLPLGLIAFLGIRWWRNENKNS</sequence>
<feature type="signal peptide" evidence="2">
    <location>
        <begin position="1"/>
        <end position="23"/>
    </location>
</feature>
<keyword evidence="1" id="KW-0472">Membrane</keyword>
<evidence type="ECO:0000313" key="4">
    <source>
        <dbReference type="Proteomes" id="UP000077667"/>
    </source>
</evidence>
<dbReference type="AlphaFoldDB" id="A0A1A9I8G1"/>
<dbReference type="OrthoDB" id="678747at2"/>
<evidence type="ECO:0000256" key="1">
    <source>
        <dbReference type="SAM" id="Phobius"/>
    </source>
</evidence>
<gene>
    <name evidence="3" type="ORF">A8C56_19190</name>
</gene>
<dbReference type="KEGG" id="nia:A8C56_19190"/>
<dbReference type="RefSeq" id="WP_067759670.1">
    <property type="nucleotide sequence ID" value="NZ_CP015772.1"/>
</dbReference>
<keyword evidence="2" id="KW-0732">Signal</keyword>
<keyword evidence="1" id="KW-0812">Transmembrane</keyword>
<dbReference type="Proteomes" id="UP000077667">
    <property type="component" value="Chromosome"/>
</dbReference>
<reference evidence="3 4" key="1">
    <citation type="submission" date="2016-05" db="EMBL/GenBank/DDBJ databases">
        <title>Niabella ginsenosidivorans BS26 whole genome sequencing.</title>
        <authorList>
            <person name="Im W.T."/>
            <person name="Siddiqi M.Z."/>
        </authorList>
    </citation>
    <scope>NUCLEOTIDE SEQUENCE [LARGE SCALE GENOMIC DNA]</scope>
    <source>
        <strain evidence="3 4">BS26</strain>
    </source>
</reference>
<accession>A0A1A9I8G1</accession>
<keyword evidence="1" id="KW-1133">Transmembrane helix</keyword>
<dbReference type="EMBL" id="CP015772">
    <property type="protein sequence ID" value="ANH82824.1"/>
    <property type="molecule type" value="Genomic_DNA"/>
</dbReference>
<dbReference type="STRING" id="1176587.A8C56_19190"/>
<proteinExistence type="predicted"/>
<keyword evidence="4" id="KW-1185">Reference proteome</keyword>
<organism evidence="3 4">
    <name type="scientific">Niabella ginsenosidivorans</name>
    <dbReference type="NCBI Taxonomy" id="1176587"/>
    <lineage>
        <taxon>Bacteria</taxon>
        <taxon>Pseudomonadati</taxon>
        <taxon>Bacteroidota</taxon>
        <taxon>Chitinophagia</taxon>
        <taxon>Chitinophagales</taxon>
        <taxon>Chitinophagaceae</taxon>
        <taxon>Niabella</taxon>
    </lineage>
</organism>
<name>A0A1A9I8G1_9BACT</name>
<protein>
    <submittedName>
        <fullName evidence="3">Uncharacterized protein</fullName>
    </submittedName>
</protein>